<dbReference type="InterPro" id="IPR003728">
    <property type="entry name" value="Ribosome_maturation_RimP"/>
</dbReference>
<evidence type="ECO:0000259" key="5">
    <source>
        <dbReference type="Pfam" id="PF17384"/>
    </source>
</evidence>
<dbReference type="HAMAP" id="MF_01077">
    <property type="entry name" value="RimP"/>
    <property type="match status" value="1"/>
</dbReference>
<evidence type="ECO:0000256" key="2">
    <source>
        <dbReference type="ARBA" id="ARBA00022517"/>
    </source>
</evidence>
<dbReference type="CDD" id="cd01734">
    <property type="entry name" value="YlxS_C"/>
    <property type="match status" value="1"/>
</dbReference>
<sequence>MVDLEALVEQVVSGMGFELVDFEVSPRARILRVFIDIERGVTVDDCATVSDQLQRVFEVEDIDYDRLEVSSPGLDRVLKKPRDFARFVGSQVQLKLREPWQGRKNLKAELLGIEADRVRVASELGEHEFALAEIDRARLVPQFDGFGGKKQ</sequence>
<comment type="similarity">
    <text evidence="3">Belongs to the RimP family.</text>
</comment>
<gene>
    <name evidence="3" type="primary">rimP</name>
    <name evidence="6" type="ORF">Ga0061068_10615</name>
</gene>
<dbReference type="PANTHER" id="PTHR33867:SF1">
    <property type="entry name" value="RIBOSOME MATURATION FACTOR RIMP"/>
    <property type="match status" value="1"/>
</dbReference>
<dbReference type="EMBL" id="CYHH01000006">
    <property type="protein sequence ID" value="CUB07270.1"/>
    <property type="molecule type" value="Genomic_DNA"/>
</dbReference>
<dbReference type="InterPro" id="IPR035956">
    <property type="entry name" value="RimP_N_sf"/>
</dbReference>
<dbReference type="GO" id="GO:0006412">
    <property type="term" value="P:translation"/>
    <property type="evidence" value="ECO:0007669"/>
    <property type="project" value="TreeGrafter"/>
</dbReference>
<dbReference type="Gene3D" id="3.30.300.70">
    <property type="entry name" value="RimP-like superfamily, N-terminal"/>
    <property type="match status" value="1"/>
</dbReference>
<dbReference type="GO" id="GO:0000028">
    <property type="term" value="P:ribosomal small subunit assembly"/>
    <property type="evidence" value="ECO:0007669"/>
    <property type="project" value="TreeGrafter"/>
</dbReference>
<evidence type="ECO:0000313" key="7">
    <source>
        <dbReference type="Proteomes" id="UP000182108"/>
    </source>
</evidence>
<keyword evidence="2 3" id="KW-0690">Ribosome biogenesis</keyword>
<comment type="subcellular location">
    <subcellularLocation>
        <location evidence="3">Cytoplasm</location>
    </subcellularLocation>
</comment>
<dbReference type="Proteomes" id="UP000182108">
    <property type="component" value="Unassembled WGS sequence"/>
</dbReference>
<evidence type="ECO:0000259" key="4">
    <source>
        <dbReference type="Pfam" id="PF02576"/>
    </source>
</evidence>
<keyword evidence="7" id="KW-1185">Reference proteome</keyword>
<proteinExistence type="inferred from homology"/>
<dbReference type="RefSeq" id="WP_055423564.1">
    <property type="nucleotide sequence ID" value="NZ_CYHH01000006.1"/>
</dbReference>
<organism evidence="6 7">
    <name type="scientific">Tepidiphilus thermophilus</name>
    <dbReference type="NCBI Taxonomy" id="876478"/>
    <lineage>
        <taxon>Bacteria</taxon>
        <taxon>Pseudomonadati</taxon>
        <taxon>Pseudomonadota</taxon>
        <taxon>Hydrogenophilia</taxon>
        <taxon>Hydrogenophilales</taxon>
        <taxon>Hydrogenophilaceae</taxon>
        <taxon>Tepidiphilus</taxon>
    </lineage>
</organism>
<dbReference type="Pfam" id="PF17384">
    <property type="entry name" value="DUF150_C"/>
    <property type="match status" value="1"/>
</dbReference>
<dbReference type="InterPro" id="IPR028989">
    <property type="entry name" value="RimP_N"/>
</dbReference>
<comment type="function">
    <text evidence="3">Required for maturation of 30S ribosomal subunits.</text>
</comment>
<accession>A0A0K6IVX2</accession>
<feature type="domain" description="Ribosome maturation factor RimP C-terminal" evidence="5">
    <location>
        <begin position="78"/>
        <end position="143"/>
    </location>
</feature>
<reference evidence="7" key="1">
    <citation type="submission" date="2015-08" db="EMBL/GenBank/DDBJ databases">
        <authorList>
            <person name="Babu N.S."/>
            <person name="Beckwith C.J."/>
            <person name="Beseler K.G."/>
            <person name="Brison A."/>
            <person name="Carone J.V."/>
            <person name="Caskin T.P."/>
            <person name="Diamond M."/>
            <person name="Durham M.E."/>
            <person name="Foxe J.M."/>
            <person name="Go M."/>
            <person name="Henderson B.A."/>
            <person name="Jones I.B."/>
            <person name="McGettigan J.A."/>
            <person name="Micheletti S.J."/>
            <person name="Nasrallah M.E."/>
            <person name="Ortiz D."/>
            <person name="Piller C.R."/>
            <person name="Privatt S.R."/>
            <person name="Schneider S.L."/>
            <person name="Sharp S."/>
            <person name="Smith T.C."/>
            <person name="Stanton J.D."/>
            <person name="Ullery H.E."/>
            <person name="Wilson R.J."/>
            <person name="Serrano M.G."/>
            <person name="Buck G."/>
            <person name="Lee V."/>
            <person name="Wang Y."/>
            <person name="Carvalho R."/>
            <person name="Voegtly L."/>
            <person name="Shi R."/>
            <person name="Duckworth R."/>
            <person name="Johnson A."/>
            <person name="Loviza R."/>
            <person name="Walstead R."/>
            <person name="Shah Z."/>
            <person name="Kiflezghi M."/>
            <person name="Wade K."/>
            <person name="Ball S.L."/>
            <person name="Bradley K.W."/>
            <person name="Asai D.J."/>
            <person name="Bowman C.A."/>
            <person name="Russell D.A."/>
            <person name="Pope W.H."/>
            <person name="Jacobs-Sera D."/>
            <person name="Hendrix R.W."/>
            <person name="Hatfull G.F."/>
        </authorList>
    </citation>
    <scope>NUCLEOTIDE SEQUENCE [LARGE SCALE GENOMIC DNA]</scope>
    <source>
        <strain evidence="7">JCM 19170</strain>
    </source>
</reference>
<dbReference type="Pfam" id="PF02576">
    <property type="entry name" value="RimP_N"/>
    <property type="match status" value="1"/>
</dbReference>
<dbReference type="NCBIfam" id="NF000929">
    <property type="entry name" value="PRK00092.2-1"/>
    <property type="match status" value="1"/>
</dbReference>
<feature type="domain" description="Ribosome maturation factor RimP N-terminal" evidence="4">
    <location>
        <begin position="7"/>
        <end position="75"/>
    </location>
</feature>
<protein>
    <recommendedName>
        <fullName evidence="3">Ribosome maturation factor RimP</fullName>
    </recommendedName>
</protein>
<dbReference type="SUPFAM" id="SSF75420">
    <property type="entry name" value="YhbC-like, N-terminal domain"/>
    <property type="match status" value="1"/>
</dbReference>
<dbReference type="InterPro" id="IPR036847">
    <property type="entry name" value="RimP_C_sf"/>
</dbReference>
<evidence type="ECO:0000256" key="1">
    <source>
        <dbReference type="ARBA" id="ARBA00022490"/>
    </source>
</evidence>
<dbReference type="GO" id="GO:0005829">
    <property type="term" value="C:cytosol"/>
    <property type="evidence" value="ECO:0007669"/>
    <property type="project" value="TreeGrafter"/>
</dbReference>
<name>A0A0K6IVX2_9PROT</name>
<dbReference type="PANTHER" id="PTHR33867">
    <property type="entry name" value="RIBOSOME MATURATION FACTOR RIMP"/>
    <property type="match status" value="1"/>
</dbReference>
<dbReference type="InterPro" id="IPR028998">
    <property type="entry name" value="RimP_C"/>
</dbReference>
<dbReference type="AlphaFoldDB" id="A0A0K6IVX2"/>
<dbReference type="OrthoDB" id="9805006at2"/>
<evidence type="ECO:0000313" key="6">
    <source>
        <dbReference type="EMBL" id="CUB07270.1"/>
    </source>
</evidence>
<evidence type="ECO:0000256" key="3">
    <source>
        <dbReference type="HAMAP-Rule" id="MF_01077"/>
    </source>
</evidence>
<keyword evidence="1 3" id="KW-0963">Cytoplasm</keyword>
<dbReference type="Gene3D" id="2.30.30.180">
    <property type="entry name" value="Ribosome maturation factor RimP, C-terminal domain"/>
    <property type="match status" value="1"/>
</dbReference>
<dbReference type="SUPFAM" id="SSF74942">
    <property type="entry name" value="YhbC-like, C-terminal domain"/>
    <property type="match status" value="1"/>
</dbReference>